<dbReference type="AlphaFoldDB" id="Q739C1"/>
<name>Q739C1_BACC1</name>
<organism evidence="1 2">
    <name type="scientific">Bacillus cereus (strain ATCC 10987 / NRS 248)</name>
    <dbReference type="NCBI Taxonomy" id="222523"/>
    <lineage>
        <taxon>Bacteria</taxon>
        <taxon>Bacillati</taxon>
        <taxon>Bacillota</taxon>
        <taxon>Bacilli</taxon>
        <taxon>Bacillales</taxon>
        <taxon>Bacillaceae</taxon>
        <taxon>Bacillus</taxon>
        <taxon>Bacillus cereus group</taxon>
    </lineage>
</organism>
<dbReference type="Proteomes" id="UP000002527">
    <property type="component" value="Chromosome"/>
</dbReference>
<proteinExistence type="predicted"/>
<accession>Q739C1</accession>
<reference evidence="1 2" key="1">
    <citation type="journal article" date="2004" name="Nucleic Acids Res.">
        <title>The genome sequence of Bacillus cereus ATCC 10987 reveals metabolic adaptations and a large plasmid related to Bacillus anthracis pXO1.</title>
        <authorList>
            <person name="Rasko D.A."/>
            <person name="Ravel J."/>
            <person name="Okstad O.A."/>
            <person name="Helgason E."/>
            <person name="Cer R.Z."/>
            <person name="Jiang L."/>
            <person name="Shores K.A."/>
            <person name="Fouts D.E."/>
            <person name="Tourasse N.J."/>
            <person name="Angiuoli S.V."/>
            <person name="Kolonay J."/>
            <person name="Nelson W.C."/>
            <person name="Kolsto A.-B."/>
            <person name="Fraser C.M."/>
            <person name="Read T.D."/>
        </authorList>
    </citation>
    <scope>NUCLEOTIDE SEQUENCE [LARGE SCALE GENOMIC DNA]</scope>
    <source>
        <strain evidence="2">ATCC 10987 / NRS 248</strain>
    </source>
</reference>
<protein>
    <submittedName>
        <fullName evidence="1">Uncharacterized protein</fullName>
    </submittedName>
</protein>
<dbReference type="KEGG" id="bca:BCE_2221"/>
<sequence length="54" mass="6358">MNFYDLNVGILESLVIAFYLCRWAGRRRKVSNECTYVALFAFGVNNSKRYVEIF</sequence>
<dbReference type="EMBL" id="AE017194">
    <property type="protein sequence ID" value="AAS41141.1"/>
    <property type="molecule type" value="Genomic_DNA"/>
</dbReference>
<dbReference type="HOGENOM" id="CLU_213028_0_0_9"/>
<evidence type="ECO:0000313" key="1">
    <source>
        <dbReference type="EMBL" id="AAS41141.1"/>
    </source>
</evidence>
<evidence type="ECO:0000313" key="2">
    <source>
        <dbReference type="Proteomes" id="UP000002527"/>
    </source>
</evidence>
<gene>
    <name evidence="1" type="ordered locus">BCE_2221</name>
</gene>